<evidence type="ECO:0000313" key="6">
    <source>
        <dbReference type="EMBL" id="OUR76047.1"/>
    </source>
</evidence>
<evidence type="ECO:0000313" key="7">
    <source>
        <dbReference type="Proteomes" id="UP000243053"/>
    </source>
</evidence>
<dbReference type="GO" id="GO:0009055">
    <property type="term" value="F:electron transfer activity"/>
    <property type="evidence" value="ECO:0007669"/>
    <property type="project" value="InterPro"/>
</dbReference>
<evidence type="ECO:0000256" key="2">
    <source>
        <dbReference type="ARBA" id="ARBA00022723"/>
    </source>
</evidence>
<evidence type="ECO:0000259" key="5">
    <source>
        <dbReference type="PROSITE" id="PS51007"/>
    </source>
</evidence>
<keyword evidence="1 4" id="KW-0349">Heme</keyword>
<keyword evidence="3 4" id="KW-0408">Iron</keyword>
<keyword evidence="2 4" id="KW-0479">Metal-binding</keyword>
<evidence type="ECO:0000256" key="3">
    <source>
        <dbReference type="ARBA" id="ARBA00023004"/>
    </source>
</evidence>
<dbReference type="Gene3D" id="1.10.760.10">
    <property type="entry name" value="Cytochrome c-like domain"/>
    <property type="match status" value="1"/>
</dbReference>
<gene>
    <name evidence="6" type="ORF">A9Q75_16930</name>
</gene>
<evidence type="ECO:0000256" key="4">
    <source>
        <dbReference type="PROSITE-ProRule" id="PRU00433"/>
    </source>
</evidence>
<dbReference type="Proteomes" id="UP000243053">
    <property type="component" value="Unassembled WGS sequence"/>
</dbReference>
<evidence type="ECO:0000256" key="1">
    <source>
        <dbReference type="ARBA" id="ARBA00022617"/>
    </source>
</evidence>
<accession>A0A1Y5E5W0</accession>
<dbReference type="Pfam" id="PF13442">
    <property type="entry name" value="Cytochrome_CBB3"/>
    <property type="match status" value="1"/>
</dbReference>
<dbReference type="InterPro" id="IPR036909">
    <property type="entry name" value="Cyt_c-like_dom_sf"/>
</dbReference>
<organism evidence="6 7">
    <name type="scientific">Colwellia psychrerythraea</name>
    <name type="common">Vibrio psychroerythus</name>
    <dbReference type="NCBI Taxonomy" id="28229"/>
    <lineage>
        <taxon>Bacteria</taxon>
        <taxon>Pseudomonadati</taxon>
        <taxon>Pseudomonadota</taxon>
        <taxon>Gammaproteobacteria</taxon>
        <taxon>Alteromonadales</taxon>
        <taxon>Colwelliaceae</taxon>
        <taxon>Colwellia</taxon>
    </lineage>
</organism>
<name>A0A1Y5E5W0_COLPS</name>
<dbReference type="GO" id="GO:0020037">
    <property type="term" value="F:heme binding"/>
    <property type="evidence" value="ECO:0007669"/>
    <property type="project" value="InterPro"/>
</dbReference>
<sequence length="177" mass="19551">MKMLKLLLLFVVLGLGVAATVMYSGVVDVAADEPHSDFVYWVLEETRKNSITKAAQNIEVPDLEDPDLLLTGGSDYEFMCSSCHLAPGQKESDMSLGLYPAPPNLTIAAESHKGHEHGDDTQAARKNFWVIKHGIKASGMPAWGKTHEDERIWAMVAFIKKLPTLTPEQYQILTAIE</sequence>
<proteinExistence type="predicted"/>
<reference evidence="7" key="1">
    <citation type="journal article" date="2017" name="Proc. Natl. Acad. Sci. U.S.A.">
        <title>Simulation of Deepwater Horizon oil plume reveals substrate specialization within a complex community of hydrocarbon degraders.</title>
        <authorList>
            <person name="Hu P."/>
            <person name="Dubinsky E.A."/>
            <person name="Probst A.J."/>
            <person name="Wang J."/>
            <person name="Sieber C.M.K."/>
            <person name="Tom L.M."/>
            <person name="Gardinali P."/>
            <person name="Banfield J.F."/>
            <person name="Atlas R.M."/>
            <person name="Andersen G.L."/>
        </authorList>
    </citation>
    <scope>NUCLEOTIDE SEQUENCE [LARGE SCALE GENOMIC DNA]</scope>
</reference>
<dbReference type="AlphaFoldDB" id="A0A1Y5E5W0"/>
<dbReference type="SUPFAM" id="SSF46626">
    <property type="entry name" value="Cytochrome c"/>
    <property type="match status" value="1"/>
</dbReference>
<feature type="domain" description="Cytochrome c" evidence="5">
    <location>
        <begin position="67"/>
        <end position="163"/>
    </location>
</feature>
<dbReference type="EMBL" id="MAAF01000105">
    <property type="protein sequence ID" value="OUR76047.1"/>
    <property type="molecule type" value="Genomic_DNA"/>
</dbReference>
<dbReference type="PROSITE" id="PS51007">
    <property type="entry name" value="CYTC"/>
    <property type="match status" value="1"/>
</dbReference>
<dbReference type="GO" id="GO:0046872">
    <property type="term" value="F:metal ion binding"/>
    <property type="evidence" value="ECO:0007669"/>
    <property type="project" value="UniProtKB-KW"/>
</dbReference>
<protein>
    <submittedName>
        <fullName evidence="6">Cytochrome C oxidase Cbb3</fullName>
    </submittedName>
</protein>
<comment type="caution">
    <text evidence="6">The sequence shown here is derived from an EMBL/GenBank/DDBJ whole genome shotgun (WGS) entry which is preliminary data.</text>
</comment>
<dbReference type="InterPro" id="IPR009056">
    <property type="entry name" value="Cyt_c-like_dom"/>
</dbReference>